<dbReference type="PANTHER" id="PTHR23020:SF41">
    <property type="entry name" value="AMINOGLYCOSIDE PHOSPHOTRANSFERASE DOMAIN-CONTAINING PROTEIN"/>
    <property type="match status" value="1"/>
</dbReference>
<dbReference type="RefSeq" id="WP_203007759.1">
    <property type="nucleotide sequence ID" value="NZ_JADWYU010000131.1"/>
</dbReference>
<evidence type="ECO:0000259" key="1">
    <source>
        <dbReference type="SMART" id="SM00587"/>
    </source>
</evidence>
<keyword evidence="3" id="KW-1185">Reference proteome</keyword>
<gene>
    <name evidence="2" type="ORF">I7412_19570</name>
</gene>
<dbReference type="Proteomes" id="UP000604475">
    <property type="component" value="Unassembled WGS sequence"/>
</dbReference>
<dbReference type="AlphaFoldDB" id="A0A937UPQ8"/>
<reference evidence="2" key="1">
    <citation type="submission" date="2020-12" db="EMBL/GenBank/DDBJ databases">
        <title>Genomic characterization of non-nitrogen-fixing Frankia strains.</title>
        <authorList>
            <person name="Carlos-Shanley C."/>
            <person name="Guerra T."/>
            <person name="Hahn D."/>
        </authorList>
    </citation>
    <scope>NUCLEOTIDE SEQUENCE</scope>
    <source>
        <strain evidence="2">CN6</strain>
    </source>
</reference>
<dbReference type="InterPro" id="IPR002575">
    <property type="entry name" value="Aminoglycoside_PTrfase"/>
</dbReference>
<accession>A0A937UPQ8</accession>
<comment type="caution">
    <text evidence="2">The sequence shown here is derived from an EMBL/GenBank/DDBJ whole genome shotgun (WGS) entry which is preliminary data.</text>
</comment>
<evidence type="ECO:0000313" key="2">
    <source>
        <dbReference type="EMBL" id="MBL7629323.1"/>
    </source>
</evidence>
<dbReference type="Gene3D" id="3.90.1200.10">
    <property type="match status" value="1"/>
</dbReference>
<proteinExistence type="predicted"/>
<dbReference type="SUPFAM" id="SSF56112">
    <property type="entry name" value="Protein kinase-like (PK-like)"/>
    <property type="match status" value="1"/>
</dbReference>
<dbReference type="InterPro" id="IPR015897">
    <property type="entry name" value="CHK_kinase-like"/>
</dbReference>
<name>A0A937UPQ8_9ACTN</name>
<feature type="domain" description="CHK kinase-like" evidence="1">
    <location>
        <begin position="135"/>
        <end position="310"/>
    </location>
</feature>
<sequence>MRDHDGPLPLPDQVVLGEAPVVDDPADVTPAWLTEALRAGGTDVVVSELRYERIGTGLLGASYRFHLVAHAGPGAVAPASVVVKMAAGSEQAREVVKLGYQTEIGFYRTFAAQTRIRRPRCWSAGISADLRDFTLVLEDAHPALPGRQTDGCTAGQAAAAVRNLAGLHAPFWNRHDLADGVDWLRGPDDARLEFLAQVHAQGTSAFVERFGAALSPEDADTLRRASDLLAGWAPHVRDRVSLIHGDYRLDNLLFAGDDPTVVDWQSLELGLPGRDLAYFLATALPPAARRAHERSLVAAYHRRLTELGVDDYPLELCFHDYRVGVPQAPLLIVLGCVYAPGGQSADSDAMFLSMAANACAAIRDLGTLDLLSATP</sequence>
<dbReference type="SMART" id="SM00587">
    <property type="entry name" value="CHK"/>
    <property type="match status" value="1"/>
</dbReference>
<evidence type="ECO:0000313" key="3">
    <source>
        <dbReference type="Proteomes" id="UP000604475"/>
    </source>
</evidence>
<dbReference type="InterPro" id="IPR011009">
    <property type="entry name" value="Kinase-like_dom_sf"/>
</dbReference>
<dbReference type="Pfam" id="PF01636">
    <property type="entry name" value="APH"/>
    <property type="match status" value="1"/>
</dbReference>
<dbReference type="EMBL" id="JAEACQ010000227">
    <property type="protein sequence ID" value="MBL7629323.1"/>
    <property type="molecule type" value="Genomic_DNA"/>
</dbReference>
<dbReference type="PANTHER" id="PTHR23020">
    <property type="entry name" value="UNCHARACTERIZED NUCLEAR HORMONE RECEPTOR-RELATED"/>
    <property type="match status" value="1"/>
</dbReference>
<protein>
    <submittedName>
        <fullName evidence="2">Phosphotransferase</fullName>
    </submittedName>
</protein>
<organism evidence="2 3">
    <name type="scientific">Frankia nepalensis</name>
    <dbReference type="NCBI Taxonomy" id="1836974"/>
    <lineage>
        <taxon>Bacteria</taxon>
        <taxon>Bacillati</taxon>
        <taxon>Actinomycetota</taxon>
        <taxon>Actinomycetes</taxon>
        <taxon>Frankiales</taxon>
        <taxon>Frankiaceae</taxon>
        <taxon>Frankia</taxon>
    </lineage>
</organism>
<dbReference type="InterPro" id="IPR052961">
    <property type="entry name" value="Oxido-Kinase-like_Enzymes"/>
</dbReference>